<name>A0A4Z1AQQ6_9LEPT</name>
<proteinExistence type="predicted"/>
<accession>A0A4Z1AQQ6</accession>
<evidence type="ECO:0000313" key="2">
    <source>
        <dbReference type="Proteomes" id="UP000297241"/>
    </source>
</evidence>
<organism evidence="1 2">
    <name type="scientific">Leptospira dzoumogneensis</name>
    <dbReference type="NCBI Taxonomy" id="2484904"/>
    <lineage>
        <taxon>Bacteria</taxon>
        <taxon>Pseudomonadati</taxon>
        <taxon>Spirochaetota</taxon>
        <taxon>Spirochaetia</taxon>
        <taxon>Leptospirales</taxon>
        <taxon>Leptospiraceae</taxon>
        <taxon>Leptospira</taxon>
    </lineage>
</organism>
<comment type="caution">
    <text evidence="1">The sequence shown here is derived from an EMBL/GenBank/DDBJ whole genome shotgun (WGS) entry which is preliminary data.</text>
</comment>
<dbReference type="SUPFAM" id="SSF143011">
    <property type="entry name" value="RelE-like"/>
    <property type="match status" value="1"/>
</dbReference>
<dbReference type="Pfam" id="PF05015">
    <property type="entry name" value="HigB-like_toxin"/>
    <property type="match status" value="1"/>
</dbReference>
<sequence length="93" mass="11034">MINSFKSKETEKVWNQEFSKKLPNQIQSIAYRKLVMIARSKQIEDLKIPPANCLERLSGNRVGQYSIRVNDQWRICFKWKDGNAFDVEIVDYH</sequence>
<keyword evidence="2" id="KW-1185">Reference proteome</keyword>
<reference evidence="1" key="1">
    <citation type="journal article" date="2019" name="PLoS Negl. Trop. Dis.">
        <title>Revisiting the worldwide diversity of Leptospira species in the environment.</title>
        <authorList>
            <person name="Vincent A.T."/>
            <person name="Schiettekatte O."/>
            <person name="Bourhy P."/>
            <person name="Veyrier F.J."/>
            <person name="Picardeau M."/>
        </authorList>
    </citation>
    <scope>NUCLEOTIDE SEQUENCE [LARGE SCALE GENOMIC DNA]</scope>
    <source>
        <strain evidence="1">201601113</strain>
    </source>
</reference>
<gene>
    <name evidence="1" type="ORF">EHR06_01185</name>
</gene>
<dbReference type="PANTHER" id="PTHR40266">
    <property type="entry name" value="TOXIN HIGB-1"/>
    <property type="match status" value="1"/>
</dbReference>
<dbReference type="EMBL" id="RQHS01000003">
    <property type="protein sequence ID" value="TGN04016.1"/>
    <property type="molecule type" value="Genomic_DNA"/>
</dbReference>
<dbReference type="RefSeq" id="WP_135755348.1">
    <property type="nucleotide sequence ID" value="NZ_RQHS01000003.1"/>
</dbReference>
<dbReference type="PANTHER" id="PTHR40266:SF2">
    <property type="entry name" value="TOXIN HIGB-1"/>
    <property type="match status" value="1"/>
</dbReference>
<dbReference type="Gene3D" id="3.30.2310.20">
    <property type="entry name" value="RelE-like"/>
    <property type="match status" value="1"/>
</dbReference>
<evidence type="ECO:0000313" key="1">
    <source>
        <dbReference type="EMBL" id="TGN04016.1"/>
    </source>
</evidence>
<dbReference type="Proteomes" id="UP000297241">
    <property type="component" value="Unassembled WGS sequence"/>
</dbReference>
<dbReference type="InterPro" id="IPR035093">
    <property type="entry name" value="RelE/ParE_toxin_dom_sf"/>
</dbReference>
<dbReference type="AlphaFoldDB" id="A0A4Z1AQQ6"/>
<dbReference type="InterPro" id="IPR007711">
    <property type="entry name" value="HigB-1"/>
</dbReference>
<protein>
    <submittedName>
        <fullName evidence="1">Type II toxin-antitoxin system RelE/ParE family toxin</fullName>
    </submittedName>
</protein>
<dbReference type="OrthoDB" id="9801102at2"/>